<dbReference type="SUPFAM" id="SSF56112">
    <property type="entry name" value="Protein kinase-like (PK-like)"/>
    <property type="match status" value="1"/>
</dbReference>
<accession>A0A0L0F8M6</accession>
<proteinExistence type="predicted"/>
<dbReference type="Gene3D" id="3.30.200.20">
    <property type="entry name" value="Phosphorylase Kinase, domain 1"/>
    <property type="match status" value="1"/>
</dbReference>
<sequence>MLAFNPRDRISVEDALAHPFLESLHDPRDEPVSSKPFDFEWETATPLTLDFIKALVFKEIIDCHPEAYNDIPNPLADKSHPQYEDIRKTLSATGKQLSVFDEVEQAMNPSPVNDRDQLDNSSSTSSLSSGRGA</sequence>
<feature type="compositionally biased region" description="Low complexity" evidence="1">
    <location>
        <begin position="121"/>
        <end position="133"/>
    </location>
</feature>
<evidence type="ECO:0000256" key="1">
    <source>
        <dbReference type="SAM" id="MobiDB-lite"/>
    </source>
</evidence>
<protein>
    <recommendedName>
        <fullName evidence="4">Protein kinase domain-containing protein</fullName>
    </recommendedName>
</protein>
<dbReference type="GeneID" id="25914880"/>
<name>A0A0L0F8M6_9EUKA</name>
<evidence type="ECO:0000313" key="2">
    <source>
        <dbReference type="EMBL" id="KNC73064.1"/>
    </source>
</evidence>
<dbReference type="Gene3D" id="1.10.510.10">
    <property type="entry name" value="Transferase(Phosphotransferase) domain 1"/>
    <property type="match status" value="1"/>
</dbReference>
<evidence type="ECO:0008006" key="4">
    <source>
        <dbReference type="Google" id="ProtNLM"/>
    </source>
</evidence>
<organism evidence="2 3">
    <name type="scientific">Sphaeroforma arctica JP610</name>
    <dbReference type="NCBI Taxonomy" id="667725"/>
    <lineage>
        <taxon>Eukaryota</taxon>
        <taxon>Ichthyosporea</taxon>
        <taxon>Ichthyophonida</taxon>
        <taxon>Sphaeroforma</taxon>
    </lineage>
</organism>
<dbReference type="AlphaFoldDB" id="A0A0L0F8M6"/>
<gene>
    <name evidence="2" type="ORF">SARC_14376</name>
</gene>
<dbReference type="STRING" id="667725.A0A0L0F8M6"/>
<reference evidence="2 3" key="1">
    <citation type="submission" date="2011-02" db="EMBL/GenBank/DDBJ databases">
        <title>The Genome Sequence of Sphaeroforma arctica JP610.</title>
        <authorList>
            <consortium name="The Broad Institute Genome Sequencing Platform"/>
            <person name="Russ C."/>
            <person name="Cuomo C."/>
            <person name="Young S.K."/>
            <person name="Zeng Q."/>
            <person name="Gargeya S."/>
            <person name="Alvarado L."/>
            <person name="Berlin A."/>
            <person name="Chapman S.B."/>
            <person name="Chen Z."/>
            <person name="Freedman E."/>
            <person name="Gellesch M."/>
            <person name="Goldberg J."/>
            <person name="Griggs A."/>
            <person name="Gujja S."/>
            <person name="Heilman E."/>
            <person name="Heiman D."/>
            <person name="Howarth C."/>
            <person name="Mehta T."/>
            <person name="Neiman D."/>
            <person name="Pearson M."/>
            <person name="Roberts A."/>
            <person name="Saif S."/>
            <person name="Shea T."/>
            <person name="Shenoy N."/>
            <person name="Sisk P."/>
            <person name="Stolte C."/>
            <person name="Sykes S."/>
            <person name="White J."/>
            <person name="Yandava C."/>
            <person name="Burger G."/>
            <person name="Gray M.W."/>
            <person name="Holland P.W.H."/>
            <person name="King N."/>
            <person name="Lang F.B.F."/>
            <person name="Roger A.J."/>
            <person name="Ruiz-Trillo I."/>
            <person name="Haas B."/>
            <person name="Nusbaum C."/>
            <person name="Birren B."/>
        </authorList>
    </citation>
    <scope>NUCLEOTIDE SEQUENCE [LARGE SCALE GENOMIC DNA]</scope>
    <source>
        <strain evidence="2 3">JP610</strain>
    </source>
</reference>
<dbReference type="InterPro" id="IPR011009">
    <property type="entry name" value="Kinase-like_dom_sf"/>
</dbReference>
<dbReference type="eggNOG" id="KOG0660">
    <property type="taxonomic scope" value="Eukaryota"/>
</dbReference>
<dbReference type="Proteomes" id="UP000054560">
    <property type="component" value="Unassembled WGS sequence"/>
</dbReference>
<feature type="region of interest" description="Disordered" evidence="1">
    <location>
        <begin position="106"/>
        <end position="133"/>
    </location>
</feature>
<keyword evidence="3" id="KW-1185">Reference proteome</keyword>
<dbReference type="RefSeq" id="XP_014146966.1">
    <property type="nucleotide sequence ID" value="XM_014291491.1"/>
</dbReference>
<evidence type="ECO:0000313" key="3">
    <source>
        <dbReference type="Proteomes" id="UP000054560"/>
    </source>
</evidence>
<dbReference type="OrthoDB" id="1926123at2759"/>
<dbReference type="EMBL" id="KQ246136">
    <property type="protein sequence ID" value="KNC73064.1"/>
    <property type="molecule type" value="Genomic_DNA"/>
</dbReference>